<evidence type="ECO:0000256" key="2">
    <source>
        <dbReference type="ARBA" id="ARBA00006665"/>
    </source>
</evidence>
<evidence type="ECO:0000256" key="6">
    <source>
        <dbReference type="SAM" id="Phobius"/>
    </source>
</evidence>
<name>A0A7M7K7X4_VARDE</name>
<dbReference type="InterPro" id="IPR005016">
    <property type="entry name" value="TDE1/TMS"/>
</dbReference>
<dbReference type="KEGG" id="vde:111251051"/>
<dbReference type="Proteomes" id="UP000594260">
    <property type="component" value="Unplaced"/>
</dbReference>
<dbReference type="GO" id="GO:0016020">
    <property type="term" value="C:membrane"/>
    <property type="evidence" value="ECO:0007669"/>
    <property type="project" value="UniProtKB-SubCell"/>
</dbReference>
<proteinExistence type="inferred from homology"/>
<evidence type="ECO:0000256" key="1">
    <source>
        <dbReference type="ARBA" id="ARBA00004141"/>
    </source>
</evidence>
<feature type="transmembrane region" description="Helical" evidence="6">
    <location>
        <begin position="388"/>
        <end position="409"/>
    </location>
</feature>
<feature type="transmembrane region" description="Helical" evidence="6">
    <location>
        <begin position="33"/>
        <end position="58"/>
    </location>
</feature>
<evidence type="ECO:0000313" key="8">
    <source>
        <dbReference type="Proteomes" id="UP000594260"/>
    </source>
</evidence>
<dbReference type="OrthoDB" id="6498741at2759"/>
<feature type="transmembrane region" description="Helical" evidence="6">
    <location>
        <begin position="182"/>
        <end position="201"/>
    </location>
</feature>
<feature type="transmembrane region" description="Helical" evidence="6">
    <location>
        <begin position="112"/>
        <end position="132"/>
    </location>
</feature>
<feature type="transmembrane region" description="Helical" evidence="6">
    <location>
        <begin position="236"/>
        <end position="254"/>
    </location>
</feature>
<evidence type="ECO:0000256" key="3">
    <source>
        <dbReference type="ARBA" id="ARBA00022692"/>
    </source>
</evidence>
<evidence type="ECO:0008006" key="9">
    <source>
        <dbReference type="Google" id="ProtNLM"/>
    </source>
</evidence>
<keyword evidence="8" id="KW-1185">Reference proteome</keyword>
<keyword evidence="5 6" id="KW-0472">Membrane</keyword>
<feature type="transmembrane region" description="Helical" evidence="6">
    <location>
        <begin position="450"/>
        <end position="470"/>
    </location>
</feature>
<comment type="similarity">
    <text evidence="2">Belongs to the TDE1 family.</text>
</comment>
<feature type="transmembrane region" description="Helical" evidence="6">
    <location>
        <begin position="299"/>
        <end position="315"/>
    </location>
</feature>
<dbReference type="EnsemblMetazoa" id="XM_022807235">
    <property type="protein sequence ID" value="XP_022662970"/>
    <property type="gene ID" value="LOC111251051"/>
</dbReference>
<dbReference type="AlphaFoldDB" id="A0A7M7K7X4"/>
<feature type="transmembrane region" description="Helical" evidence="6">
    <location>
        <begin position="78"/>
        <end position="100"/>
    </location>
</feature>
<dbReference type="InParanoid" id="A0A7M7K7X4"/>
<evidence type="ECO:0000256" key="5">
    <source>
        <dbReference type="ARBA" id="ARBA00023136"/>
    </source>
</evidence>
<keyword evidence="4 6" id="KW-1133">Transmembrane helix</keyword>
<dbReference type="PANTHER" id="PTHR10383:SF9">
    <property type="entry name" value="SERINE INCORPORATOR, ISOFORM F"/>
    <property type="match status" value="1"/>
</dbReference>
<comment type="subcellular location">
    <subcellularLocation>
        <location evidence="1">Membrane</location>
        <topology evidence="1">Multi-pass membrane protein</topology>
    </subcellularLocation>
</comment>
<keyword evidence="3 6" id="KW-0812">Transmembrane</keyword>
<dbReference type="RefSeq" id="XP_022662970.1">
    <property type="nucleotide sequence ID" value="XM_022807235.1"/>
</dbReference>
<evidence type="ECO:0000313" key="7">
    <source>
        <dbReference type="EnsemblMetazoa" id="XP_022662970"/>
    </source>
</evidence>
<feature type="transmembrane region" description="Helical" evidence="6">
    <location>
        <begin position="261"/>
        <end position="279"/>
    </location>
</feature>
<reference evidence="7" key="1">
    <citation type="submission" date="2021-01" db="UniProtKB">
        <authorList>
            <consortium name="EnsemblMetazoa"/>
        </authorList>
    </citation>
    <scope>IDENTIFICATION</scope>
</reference>
<dbReference type="GeneID" id="111251051"/>
<accession>A0A7M7K7X4</accession>
<organism evidence="7 8">
    <name type="scientific">Varroa destructor</name>
    <name type="common">Honeybee mite</name>
    <dbReference type="NCBI Taxonomy" id="109461"/>
    <lineage>
        <taxon>Eukaryota</taxon>
        <taxon>Metazoa</taxon>
        <taxon>Ecdysozoa</taxon>
        <taxon>Arthropoda</taxon>
        <taxon>Chelicerata</taxon>
        <taxon>Arachnida</taxon>
        <taxon>Acari</taxon>
        <taxon>Parasitiformes</taxon>
        <taxon>Mesostigmata</taxon>
        <taxon>Gamasina</taxon>
        <taxon>Dermanyssoidea</taxon>
        <taxon>Varroidae</taxon>
        <taxon>Varroa</taxon>
    </lineage>
</organism>
<protein>
    <recommendedName>
        <fullName evidence="9">Serine incorporator</fullName>
    </recommendedName>
</protein>
<feature type="transmembrane region" description="Helical" evidence="6">
    <location>
        <begin position="138"/>
        <end position="161"/>
    </location>
</feature>
<sequence>MVHPCIRCFFGPASIPHCCVTWPAWKSSTSTRLMYLLIFTVISFVCCVMLSNSVVRWADQKFDMCRPLSCGSDAGYLLVYRTLLCVALFHLAMAVLTIGVQNSRDIVSGAQQGFWAFKVIILVGMVMLSIRVRLPPGVFIGIVKYAGLWGGFGFMVFAYLVMLESAYKYEDCLARNGQLVKVIVMGVLAMLCSGAIMWTRFERDADGTDSKSGSGGGNTDQGSKCVAKHSMMRLNTALYLIVLAMTLVAGFPDAHSRPCRNLLPGAVTLNFLAFLTHLISRSNVCGEFGDKNTWDGLTLILGLYLCFSTLLYLLVRRNDKHSPCSMSTGALGRFYRRIYLRGSGVTAGVGAHQVHGGGIMTGDVDRIKFRNCDDIFDEVDQLQYSWCVFHLVLCGAALFVMLTLTNLYYPKRSTKASWYELMAIPEHLTDARSSSSAASPLPADPHATPLLWMHVIASWVCAALYLWSLLETTTSTKQQSKAEQYSYSYNANDNNNTSDHCAV</sequence>
<evidence type="ECO:0000256" key="4">
    <source>
        <dbReference type="ARBA" id="ARBA00022989"/>
    </source>
</evidence>
<dbReference type="PANTHER" id="PTHR10383">
    <property type="entry name" value="SERINE INCORPORATOR"/>
    <property type="match status" value="1"/>
</dbReference>
<dbReference type="Pfam" id="PF03348">
    <property type="entry name" value="Serinc"/>
    <property type="match status" value="2"/>
</dbReference>